<sequence>MLPVAPTFFFYLTAFNWLVMSHVSPSFYSVFAFSFPESYLRECQSHTHMHTHSVKSMRAHTHTHTHKQGLWCLHHMGSIH</sequence>
<dbReference type="Proteomes" id="UP000472276">
    <property type="component" value="Unassembled WGS sequence"/>
</dbReference>
<reference evidence="2" key="2">
    <citation type="submission" date="2025-09" db="UniProtKB">
        <authorList>
            <consortium name="Ensembl"/>
        </authorList>
    </citation>
    <scope>IDENTIFICATION</scope>
</reference>
<protein>
    <recommendedName>
        <fullName evidence="4">Secreted protein</fullName>
    </recommendedName>
</protein>
<feature type="chain" id="PRO_5025398071" description="Secreted protein" evidence="1">
    <location>
        <begin position="22"/>
        <end position="80"/>
    </location>
</feature>
<evidence type="ECO:0000256" key="1">
    <source>
        <dbReference type="SAM" id="SignalP"/>
    </source>
</evidence>
<reference evidence="2" key="1">
    <citation type="submission" date="2025-08" db="UniProtKB">
        <authorList>
            <consortium name="Ensembl"/>
        </authorList>
    </citation>
    <scope>IDENTIFICATION</scope>
</reference>
<keyword evidence="3" id="KW-1185">Reference proteome</keyword>
<keyword evidence="1" id="KW-0732">Signal</keyword>
<dbReference type="Ensembl" id="ENSOABT00000053152.2">
    <property type="protein sequence ID" value="ENSOABP00000051823.1"/>
    <property type="gene ID" value="ENSOABG00000023049.2"/>
</dbReference>
<proteinExistence type="predicted"/>
<evidence type="ECO:0000313" key="2">
    <source>
        <dbReference type="Ensembl" id="ENSOABP00000051823.1"/>
    </source>
</evidence>
<evidence type="ECO:0008006" key="4">
    <source>
        <dbReference type="Google" id="ProtNLM"/>
    </source>
</evidence>
<dbReference type="AlphaFoldDB" id="A0A668VML3"/>
<accession>A0A668VML3</accession>
<evidence type="ECO:0000313" key="3">
    <source>
        <dbReference type="Proteomes" id="UP000472276"/>
    </source>
</evidence>
<organism evidence="2 3">
    <name type="scientific">Oreochromis aureus</name>
    <name type="common">Israeli tilapia</name>
    <name type="synonym">Chromis aureus</name>
    <dbReference type="NCBI Taxonomy" id="47969"/>
    <lineage>
        <taxon>Eukaryota</taxon>
        <taxon>Metazoa</taxon>
        <taxon>Chordata</taxon>
        <taxon>Craniata</taxon>
        <taxon>Vertebrata</taxon>
        <taxon>Euteleostomi</taxon>
        <taxon>Actinopterygii</taxon>
        <taxon>Neopterygii</taxon>
        <taxon>Teleostei</taxon>
        <taxon>Neoteleostei</taxon>
        <taxon>Acanthomorphata</taxon>
        <taxon>Ovalentaria</taxon>
        <taxon>Cichlomorphae</taxon>
        <taxon>Cichliformes</taxon>
        <taxon>Cichlidae</taxon>
        <taxon>African cichlids</taxon>
        <taxon>Pseudocrenilabrinae</taxon>
        <taxon>Oreochromini</taxon>
        <taxon>Oreochromis</taxon>
    </lineage>
</organism>
<feature type="signal peptide" evidence="1">
    <location>
        <begin position="1"/>
        <end position="21"/>
    </location>
</feature>
<name>A0A668VML3_OREAU</name>